<evidence type="ECO:0000313" key="3">
    <source>
        <dbReference type="Proteomes" id="UP000481153"/>
    </source>
</evidence>
<evidence type="ECO:0000256" key="1">
    <source>
        <dbReference type="SAM" id="MobiDB-lite"/>
    </source>
</evidence>
<gene>
    <name evidence="2" type="ORF">Ae201684_005973</name>
</gene>
<proteinExistence type="predicted"/>
<evidence type="ECO:0000313" key="2">
    <source>
        <dbReference type="EMBL" id="KAF0737977.1"/>
    </source>
</evidence>
<dbReference type="Proteomes" id="UP000481153">
    <property type="component" value="Unassembled WGS sequence"/>
</dbReference>
<name>A0A6G0XD38_9STRA</name>
<keyword evidence="3" id="KW-1185">Reference proteome</keyword>
<sequence length="169" mass="19275">MLQPIDRLKLAQNATWFACCASMTRQRPHRTLSQLACLQQLLVVLAVVVGISSVDDALRVVLPIYWHPTYSYSSSLVVDRRYEDANGRLKAVHERRVNEKKIVTTWRKPSKDDDGKHETLCSEGTSTEEFEKIWQESTFAKAHKSPKSLESQEDTKAMEDEHAKSSIQS</sequence>
<feature type="compositionally biased region" description="Basic and acidic residues" evidence="1">
    <location>
        <begin position="153"/>
        <end position="169"/>
    </location>
</feature>
<comment type="caution">
    <text evidence="2">The sequence shown here is derived from an EMBL/GenBank/DDBJ whole genome shotgun (WGS) entry which is preliminary data.</text>
</comment>
<dbReference type="VEuPathDB" id="FungiDB:AeMF1_017933"/>
<organism evidence="2 3">
    <name type="scientific">Aphanomyces euteiches</name>
    <dbReference type="NCBI Taxonomy" id="100861"/>
    <lineage>
        <taxon>Eukaryota</taxon>
        <taxon>Sar</taxon>
        <taxon>Stramenopiles</taxon>
        <taxon>Oomycota</taxon>
        <taxon>Saprolegniomycetes</taxon>
        <taxon>Saprolegniales</taxon>
        <taxon>Verrucalvaceae</taxon>
        <taxon>Aphanomyces</taxon>
    </lineage>
</organism>
<protein>
    <submittedName>
        <fullName evidence="2">Uncharacterized protein</fullName>
    </submittedName>
</protein>
<accession>A0A6G0XD38</accession>
<feature type="region of interest" description="Disordered" evidence="1">
    <location>
        <begin position="108"/>
        <end position="127"/>
    </location>
</feature>
<dbReference type="AlphaFoldDB" id="A0A6G0XD38"/>
<dbReference type="EMBL" id="VJMJ01000079">
    <property type="protein sequence ID" value="KAF0737977.1"/>
    <property type="molecule type" value="Genomic_DNA"/>
</dbReference>
<feature type="compositionally biased region" description="Basic and acidic residues" evidence="1">
    <location>
        <begin position="109"/>
        <end position="120"/>
    </location>
</feature>
<reference evidence="2 3" key="1">
    <citation type="submission" date="2019-07" db="EMBL/GenBank/DDBJ databases">
        <title>Genomics analysis of Aphanomyces spp. identifies a new class of oomycete effector associated with host adaptation.</title>
        <authorList>
            <person name="Gaulin E."/>
        </authorList>
    </citation>
    <scope>NUCLEOTIDE SEQUENCE [LARGE SCALE GENOMIC DNA]</scope>
    <source>
        <strain evidence="2 3">ATCC 201684</strain>
    </source>
</reference>
<feature type="region of interest" description="Disordered" evidence="1">
    <location>
        <begin position="140"/>
        <end position="169"/>
    </location>
</feature>